<feature type="transmembrane region" description="Helical" evidence="1">
    <location>
        <begin position="32"/>
        <end position="52"/>
    </location>
</feature>
<reference evidence="2 3" key="1">
    <citation type="submission" date="2017-05" db="EMBL/GenBank/DDBJ databases">
        <title>Genomic insights into alkan degradation activity of Oleiphilus messinensis.</title>
        <authorList>
            <person name="Kozyavkin S.A."/>
            <person name="Slesarev A.I."/>
            <person name="Golyshin P.N."/>
            <person name="Korzhenkov A."/>
            <person name="Golyshina O.N."/>
            <person name="Toshchakov S.V."/>
        </authorList>
    </citation>
    <scope>NUCLEOTIDE SEQUENCE [LARGE SCALE GENOMIC DNA]</scope>
    <source>
        <strain evidence="2 3">ME102</strain>
    </source>
</reference>
<dbReference type="Proteomes" id="UP000196027">
    <property type="component" value="Chromosome"/>
</dbReference>
<keyword evidence="1" id="KW-1133">Transmembrane helix</keyword>
<evidence type="ECO:0000313" key="2">
    <source>
        <dbReference type="EMBL" id="ARU58046.1"/>
    </source>
</evidence>
<keyword evidence="1" id="KW-0812">Transmembrane</keyword>
<evidence type="ECO:0000256" key="1">
    <source>
        <dbReference type="SAM" id="Phobius"/>
    </source>
</evidence>
<proteinExistence type="predicted"/>
<accession>A0A1Y0IE33</accession>
<feature type="transmembrane region" description="Helical" evidence="1">
    <location>
        <begin position="7"/>
        <end position="26"/>
    </location>
</feature>
<dbReference type="AlphaFoldDB" id="A0A1Y0IE33"/>
<keyword evidence="3" id="KW-1185">Reference proteome</keyword>
<dbReference type="KEGG" id="ome:OLMES_4028"/>
<keyword evidence="1" id="KW-0472">Membrane</keyword>
<organism evidence="2 3">
    <name type="scientific">Oleiphilus messinensis</name>
    <dbReference type="NCBI Taxonomy" id="141451"/>
    <lineage>
        <taxon>Bacteria</taxon>
        <taxon>Pseudomonadati</taxon>
        <taxon>Pseudomonadota</taxon>
        <taxon>Gammaproteobacteria</taxon>
        <taxon>Oceanospirillales</taxon>
        <taxon>Oleiphilaceae</taxon>
        <taxon>Oleiphilus</taxon>
    </lineage>
</organism>
<protein>
    <submittedName>
        <fullName evidence="2">Uncharacterized protein</fullName>
    </submittedName>
</protein>
<sequence length="53" mass="5829">MVIVKFTLMFLLIMFCTFICLISPMHLVLPTAVGLIALPVSVGLTLTLVFLFS</sequence>
<gene>
    <name evidence="2" type="ORF">OLMES_4028</name>
</gene>
<evidence type="ECO:0000313" key="3">
    <source>
        <dbReference type="Proteomes" id="UP000196027"/>
    </source>
</evidence>
<dbReference type="EMBL" id="CP021425">
    <property type="protein sequence ID" value="ARU58046.1"/>
    <property type="molecule type" value="Genomic_DNA"/>
</dbReference>
<name>A0A1Y0IE33_9GAMM</name>